<dbReference type="PRINTS" id="PR00598">
    <property type="entry name" value="HTHMARR"/>
</dbReference>
<dbReference type="PANTHER" id="PTHR42756">
    <property type="entry name" value="TRANSCRIPTIONAL REGULATOR, MARR"/>
    <property type="match status" value="1"/>
</dbReference>
<dbReference type="SMART" id="SM00347">
    <property type="entry name" value="HTH_MARR"/>
    <property type="match status" value="1"/>
</dbReference>
<dbReference type="InterPro" id="IPR000835">
    <property type="entry name" value="HTH_MarR-typ"/>
</dbReference>
<feature type="region of interest" description="Disordered" evidence="4">
    <location>
        <begin position="247"/>
        <end position="268"/>
    </location>
</feature>
<reference evidence="6 7" key="1">
    <citation type="submission" date="2019-09" db="EMBL/GenBank/DDBJ databases">
        <title>Draft genome sequencing of Hungatella hathewayi 123Y-2.</title>
        <authorList>
            <person name="Lv Q."/>
            <person name="Li S."/>
        </authorList>
    </citation>
    <scope>NUCLEOTIDE SEQUENCE [LARGE SCALE GENOMIC DNA]</scope>
    <source>
        <strain evidence="6 7">123Y-2</strain>
    </source>
</reference>
<feature type="compositionally biased region" description="Basic residues" evidence="4">
    <location>
        <begin position="252"/>
        <end position="261"/>
    </location>
</feature>
<dbReference type="PROSITE" id="PS50995">
    <property type="entry name" value="HTH_MARR_2"/>
    <property type="match status" value="1"/>
</dbReference>
<proteinExistence type="predicted"/>
<evidence type="ECO:0000256" key="1">
    <source>
        <dbReference type="ARBA" id="ARBA00023015"/>
    </source>
</evidence>
<evidence type="ECO:0000259" key="5">
    <source>
        <dbReference type="PROSITE" id="PS50995"/>
    </source>
</evidence>
<evidence type="ECO:0000256" key="2">
    <source>
        <dbReference type="ARBA" id="ARBA00023125"/>
    </source>
</evidence>
<dbReference type="Gene3D" id="1.10.10.10">
    <property type="entry name" value="Winged helix-like DNA-binding domain superfamily/Winged helix DNA-binding domain"/>
    <property type="match status" value="1"/>
</dbReference>
<dbReference type="Pfam" id="PF01047">
    <property type="entry name" value="MarR"/>
    <property type="match status" value="1"/>
</dbReference>
<keyword evidence="3" id="KW-0804">Transcription</keyword>
<dbReference type="InterPro" id="IPR036388">
    <property type="entry name" value="WH-like_DNA-bd_sf"/>
</dbReference>
<feature type="domain" description="HTH marR-type" evidence="5">
    <location>
        <begin position="117"/>
        <end position="242"/>
    </location>
</feature>
<keyword evidence="1" id="KW-0805">Transcription regulation</keyword>
<evidence type="ECO:0000256" key="3">
    <source>
        <dbReference type="ARBA" id="ARBA00023163"/>
    </source>
</evidence>
<evidence type="ECO:0000313" key="6">
    <source>
        <dbReference type="EMBL" id="MUB62372.1"/>
    </source>
</evidence>
<organism evidence="6 7">
    <name type="scientific">Hungatella hathewayi</name>
    <dbReference type="NCBI Taxonomy" id="154046"/>
    <lineage>
        <taxon>Bacteria</taxon>
        <taxon>Bacillati</taxon>
        <taxon>Bacillota</taxon>
        <taxon>Clostridia</taxon>
        <taxon>Lachnospirales</taxon>
        <taxon>Lachnospiraceae</taxon>
        <taxon>Hungatella</taxon>
    </lineage>
</organism>
<sequence length="268" mass="30335">MDENRMNCPCCPNHCEAGALQCGKGRAYFSQEENNRSGRTEECGRNDRSRHNGRHHESVSHAEADSRTDLPRSHTQGEGRQSHGGRELGELRRCRGMEAHGRNGEMREHRCRSFGMEEKLQGQLRACGHFLHYNMGEKAGQARILSALLESGTITQRELQDILEVRSGSLSEILNKVEANGFIERSQSENDRRQMEVRLTESGMERASRLEGEREDAASGLFACLNYEEKKTLSELLDKLLDGWEGQERGRGRGRGRHMHGRSGDETQ</sequence>
<protein>
    <submittedName>
        <fullName evidence="6">MarR family transcriptional regulator</fullName>
    </submittedName>
</protein>
<dbReference type="Proteomes" id="UP000434223">
    <property type="component" value="Unassembled WGS sequence"/>
</dbReference>
<dbReference type="SUPFAM" id="SSF46785">
    <property type="entry name" value="Winged helix' DNA-binding domain"/>
    <property type="match status" value="1"/>
</dbReference>
<comment type="caution">
    <text evidence="6">The sequence shown here is derived from an EMBL/GenBank/DDBJ whole genome shotgun (WGS) entry which is preliminary data.</text>
</comment>
<dbReference type="EMBL" id="WNME01000002">
    <property type="protein sequence ID" value="MUB62372.1"/>
    <property type="molecule type" value="Genomic_DNA"/>
</dbReference>
<accession>A0AAW9WG45</accession>
<gene>
    <name evidence="6" type="ORF">GNE07_04715</name>
</gene>
<dbReference type="GO" id="GO:0003700">
    <property type="term" value="F:DNA-binding transcription factor activity"/>
    <property type="evidence" value="ECO:0007669"/>
    <property type="project" value="InterPro"/>
</dbReference>
<dbReference type="InterPro" id="IPR036390">
    <property type="entry name" value="WH_DNA-bd_sf"/>
</dbReference>
<dbReference type="PANTHER" id="PTHR42756:SF1">
    <property type="entry name" value="TRANSCRIPTIONAL REPRESSOR OF EMRAB OPERON"/>
    <property type="match status" value="1"/>
</dbReference>
<dbReference type="GO" id="GO:0003677">
    <property type="term" value="F:DNA binding"/>
    <property type="evidence" value="ECO:0007669"/>
    <property type="project" value="UniProtKB-KW"/>
</dbReference>
<evidence type="ECO:0000313" key="7">
    <source>
        <dbReference type="Proteomes" id="UP000434223"/>
    </source>
</evidence>
<feature type="compositionally biased region" description="Basic and acidic residues" evidence="4">
    <location>
        <begin position="33"/>
        <end position="93"/>
    </location>
</feature>
<keyword evidence="2" id="KW-0238">DNA-binding</keyword>
<evidence type="ECO:0000256" key="4">
    <source>
        <dbReference type="SAM" id="MobiDB-lite"/>
    </source>
</evidence>
<feature type="region of interest" description="Disordered" evidence="4">
    <location>
        <begin position="31"/>
        <end position="93"/>
    </location>
</feature>
<dbReference type="RefSeq" id="WP_055649075.1">
    <property type="nucleotide sequence ID" value="NZ_CZAZ01000002.1"/>
</dbReference>
<name>A0AAW9WG45_9FIRM</name>
<dbReference type="AlphaFoldDB" id="A0AAW9WG45"/>